<sequence length="231" mass="26625">MLRAYLDFDPSKSPHYKVVLLSCYYYYDNFNVGIYIYCSGSTSWKQIRAPGKGHELKHAAFFGGVFYWFSDENMLVGFDADSEKMIEMPKAPKIQRADKIQYFGGCGGRLILILNHTVIKILEMDKNDGSWKIDCEVDLRLMSAFLHQTTPYWNYYSSVLSLVKKEEGKGYELIVAFPREVFPGKVITYNLWYIMEFKVWSVVCEVVPGESICDIPPNTIVHPYIESLSPV</sequence>
<accession>A0AAV6LFA8</accession>
<comment type="caution">
    <text evidence="2">The sequence shown here is derived from an EMBL/GenBank/DDBJ whole genome shotgun (WGS) entry which is preliminary data.</text>
</comment>
<feature type="domain" description="KIB1-4 beta-propeller" evidence="1">
    <location>
        <begin position="4"/>
        <end position="132"/>
    </location>
</feature>
<dbReference type="PANTHER" id="PTHR31672">
    <property type="entry name" value="BNACNNG10540D PROTEIN"/>
    <property type="match status" value="1"/>
</dbReference>
<evidence type="ECO:0000313" key="3">
    <source>
        <dbReference type="Proteomes" id="UP000823749"/>
    </source>
</evidence>
<dbReference type="InterPro" id="IPR005174">
    <property type="entry name" value="KIB1-4_b-propeller"/>
</dbReference>
<dbReference type="Pfam" id="PF03478">
    <property type="entry name" value="Beta-prop_KIB1-4"/>
    <property type="match status" value="1"/>
</dbReference>
<dbReference type="InterPro" id="IPR050796">
    <property type="entry name" value="SCF_F-box_component"/>
</dbReference>
<gene>
    <name evidence="2" type="ORF">RHGRI_000123</name>
</gene>
<name>A0AAV6LFA8_9ERIC</name>
<organism evidence="2 3">
    <name type="scientific">Rhododendron griersonianum</name>
    <dbReference type="NCBI Taxonomy" id="479676"/>
    <lineage>
        <taxon>Eukaryota</taxon>
        <taxon>Viridiplantae</taxon>
        <taxon>Streptophyta</taxon>
        <taxon>Embryophyta</taxon>
        <taxon>Tracheophyta</taxon>
        <taxon>Spermatophyta</taxon>
        <taxon>Magnoliopsida</taxon>
        <taxon>eudicotyledons</taxon>
        <taxon>Gunneridae</taxon>
        <taxon>Pentapetalae</taxon>
        <taxon>asterids</taxon>
        <taxon>Ericales</taxon>
        <taxon>Ericaceae</taxon>
        <taxon>Ericoideae</taxon>
        <taxon>Rhodoreae</taxon>
        <taxon>Rhododendron</taxon>
    </lineage>
</organism>
<proteinExistence type="predicted"/>
<dbReference type="Proteomes" id="UP000823749">
    <property type="component" value="Chromosome 1"/>
</dbReference>
<evidence type="ECO:0000259" key="1">
    <source>
        <dbReference type="Pfam" id="PF03478"/>
    </source>
</evidence>
<evidence type="ECO:0000313" key="2">
    <source>
        <dbReference type="EMBL" id="KAG5563818.1"/>
    </source>
</evidence>
<reference evidence="2" key="1">
    <citation type="submission" date="2020-08" db="EMBL/GenBank/DDBJ databases">
        <title>Plant Genome Project.</title>
        <authorList>
            <person name="Zhang R.-G."/>
        </authorList>
    </citation>
    <scope>NUCLEOTIDE SEQUENCE</scope>
    <source>
        <strain evidence="2">WSP0</strain>
        <tissue evidence="2">Leaf</tissue>
    </source>
</reference>
<dbReference type="AlphaFoldDB" id="A0AAV6LFA8"/>
<dbReference type="EMBL" id="JACTNZ010000001">
    <property type="protein sequence ID" value="KAG5563818.1"/>
    <property type="molecule type" value="Genomic_DNA"/>
</dbReference>
<keyword evidence="3" id="KW-1185">Reference proteome</keyword>
<protein>
    <recommendedName>
        <fullName evidence="1">KIB1-4 beta-propeller domain-containing protein</fullName>
    </recommendedName>
</protein>